<keyword evidence="2" id="KW-0238">DNA-binding</keyword>
<dbReference type="InterPro" id="IPR018060">
    <property type="entry name" value="HTH_AraC"/>
</dbReference>
<keyword evidence="1" id="KW-0805">Transcription regulation</keyword>
<dbReference type="Pfam" id="PF14525">
    <property type="entry name" value="AraC_binding_2"/>
    <property type="match status" value="1"/>
</dbReference>
<dbReference type="Pfam" id="PF12833">
    <property type="entry name" value="HTH_18"/>
    <property type="match status" value="1"/>
</dbReference>
<dbReference type="Proteomes" id="UP000037151">
    <property type="component" value="Unassembled WGS sequence"/>
</dbReference>
<dbReference type="AlphaFoldDB" id="A0A0L0JTP2"/>
<gene>
    <name evidence="6" type="ORF">IQ63_32450</name>
</gene>
<dbReference type="EMBL" id="JPPY01000182">
    <property type="protein sequence ID" value="KND28946.1"/>
    <property type="molecule type" value="Genomic_DNA"/>
</dbReference>
<dbReference type="OrthoDB" id="9799345at2"/>
<dbReference type="GO" id="GO:0003700">
    <property type="term" value="F:DNA-binding transcription factor activity"/>
    <property type="evidence" value="ECO:0007669"/>
    <property type="project" value="InterPro"/>
</dbReference>
<reference evidence="7" key="1">
    <citation type="submission" date="2014-07" db="EMBL/GenBank/DDBJ databases">
        <title>Genome sequencing of plant-pathogenic Streptomyces species.</title>
        <authorList>
            <person name="Harrison J."/>
            <person name="Sapp M."/>
            <person name="Thwaites R."/>
            <person name="Studholme D.J."/>
        </authorList>
    </citation>
    <scope>NUCLEOTIDE SEQUENCE [LARGE SCALE GENOMIC DNA]</scope>
    <source>
        <strain evidence="7">NCPPB 4445</strain>
    </source>
</reference>
<protein>
    <submittedName>
        <fullName evidence="6">AraC family transcriptional regulator</fullName>
    </submittedName>
</protein>
<evidence type="ECO:0000256" key="3">
    <source>
        <dbReference type="ARBA" id="ARBA00023163"/>
    </source>
</evidence>
<evidence type="ECO:0000256" key="1">
    <source>
        <dbReference type="ARBA" id="ARBA00023015"/>
    </source>
</evidence>
<name>A0A0L0JTP2_9ACTN</name>
<dbReference type="SMART" id="SM00342">
    <property type="entry name" value="HTH_ARAC"/>
    <property type="match status" value="1"/>
</dbReference>
<sequence>MLHESVLRTKELPAADRFEAWTERLGRTHAPMRLLSDCADDYHGVQRLILLGEVTIWPASFDHLVFQRTPRLVRQSDPEVYHLSLLLRGEGAADWGERQAAYRVKDLHVSHSSRAFEVSTGPDPVSIVGVEIPRSAVVLPGRRAEDKVIGRVDGQSGLGALLTQFLIQLADDTTPYRPTDATRLGTVVVDLVTALFAHLLDAERAMPPETRARATTLRIKEFVRRNLADPDLSPATIAAAHHVSRSYLYRLFQAEGLTVASYLREQRLKNAHRDLTDPALSTLPIHAVAARWGFPRAAEFTRAFRSAYGDTPSDVRAQAGRGGLSPTGAP</sequence>
<dbReference type="GO" id="GO:0043565">
    <property type="term" value="F:sequence-specific DNA binding"/>
    <property type="evidence" value="ECO:0007669"/>
    <property type="project" value="InterPro"/>
</dbReference>
<evidence type="ECO:0000313" key="7">
    <source>
        <dbReference type="Proteomes" id="UP000037151"/>
    </source>
</evidence>
<dbReference type="SUPFAM" id="SSF46689">
    <property type="entry name" value="Homeodomain-like"/>
    <property type="match status" value="1"/>
</dbReference>
<evidence type="ECO:0000259" key="5">
    <source>
        <dbReference type="PROSITE" id="PS01124"/>
    </source>
</evidence>
<feature type="compositionally biased region" description="Gly residues" evidence="4">
    <location>
        <begin position="320"/>
        <end position="330"/>
    </location>
</feature>
<organism evidence="6 7">
    <name type="scientific">Streptomyces acidiscabies</name>
    <dbReference type="NCBI Taxonomy" id="42234"/>
    <lineage>
        <taxon>Bacteria</taxon>
        <taxon>Bacillati</taxon>
        <taxon>Actinomycetota</taxon>
        <taxon>Actinomycetes</taxon>
        <taxon>Kitasatosporales</taxon>
        <taxon>Streptomycetaceae</taxon>
        <taxon>Streptomyces</taxon>
    </lineage>
</organism>
<keyword evidence="3" id="KW-0804">Transcription</keyword>
<feature type="domain" description="HTH araC/xylS-type" evidence="5">
    <location>
        <begin position="217"/>
        <end position="318"/>
    </location>
</feature>
<dbReference type="PROSITE" id="PS01124">
    <property type="entry name" value="HTH_ARAC_FAMILY_2"/>
    <property type="match status" value="1"/>
</dbReference>
<dbReference type="PATRIC" id="fig|42234.21.peg.6678"/>
<evidence type="ECO:0000256" key="2">
    <source>
        <dbReference type="ARBA" id="ARBA00023125"/>
    </source>
</evidence>
<dbReference type="InterPro" id="IPR050204">
    <property type="entry name" value="AraC_XylS_family_regulators"/>
</dbReference>
<comment type="caution">
    <text evidence="6">The sequence shown here is derived from an EMBL/GenBank/DDBJ whole genome shotgun (WGS) entry which is preliminary data.</text>
</comment>
<dbReference type="Gene3D" id="1.10.10.60">
    <property type="entry name" value="Homeodomain-like"/>
    <property type="match status" value="1"/>
</dbReference>
<feature type="region of interest" description="Disordered" evidence="4">
    <location>
        <begin position="311"/>
        <end position="330"/>
    </location>
</feature>
<dbReference type="PANTHER" id="PTHR46796">
    <property type="entry name" value="HTH-TYPE TRANSCRIPTIONAL ACTIVATOR RHAS-RELATED"/>
    <property type="match status" value="1"/>
</dbReference>
<dbReference type="RefSeq" id="WP_050373798.1">
    <property type="nucleotide sequence ID" value="NZ_KQ257831.1"/>
</dbReference>
<dbReference type="InterPro" id="IPR018062">
    <property type="entry name" value="HTH_AraC-typ_CS"/>
</dbReference>
<dbReference type="InterPro" id="IPR035418">
    <property type="entry name" value="AraC-bd_2"/>
</dbReference>
<dbReference type="PANTHER" id="PTHR46796:SF6">
    <property type="entry name" value="ARAC SUBFAMILY"/>
    <property type="match status" value="1"/>
</dbReference>
<accession>A0A0L0JTP2</accession>
<evidence type="ECO:0000313" key="6">
    <source>
        <dbReference type="EMBL" id="KND28946.1"/>
    </source>
</evidence>
<dbReference type="InterPro" id="IPR009057">
    <property type="entry name" value="Homeodomain-like_sf"/>
</dbReference>
<evidence type="ECO:0000256" key="4">
    <source>
        <dbReference type="SAM" id="MobiDB-lite"/>
    </source>
</evidence>
<dbReference type="PROSITE" id="PS00041">
    <property type="entry name" value="HTH_ARAC_FAMILY_1"/>
    <property type="match status" value="1"/>
</dbReference>
<proteinExistence type="predicted"/>